<accession>A0ABW5DSY3</accession>
<dbReference type="InterPro" id="IPR036388">
    <property type="entry name" value="WH-like_DNA-bd_sf"/>
</dbReference>
<dbReference type="RefSeq" id="WP_379876614.1">
    <property type="nucleotide sequence ID" value="NZ_JBHUIP010000012.1"/>
</dbReference>
<proteinExistence type="predicted"/>
<organism evidence="2 3">
    <name type="scientific">Lacibacterium aquatile</name>
    <dbReference type="NCBI Taxonomy" id="1168082"/>
    <lineage>
        <taxon>Bacteria</taxon>
        <taxon>Pseudomonadati</taxon>
        <taxon>Pseudomonadota</taxon>
        <taxon>Alphaproteobacteria</taxon>
        <taxon>Rhodospirillales</taxon>
        <taxon>Rhodospirillaceae</taxon>
    </lineage>
</organism>
<dbReference type="Pfam" id="PF02082">
    <property type="entry name" value="Rrf2"/>
    <property type="match status" value="1"/>
</dbReference>
<dbReference type="PROSITE" id="PS51197">
    <property type="entry name" value="HTH_RRF2_2"/>
    <property type="match status" value="1"/>
</dbReference>
<comment type="caution">
    <text evidence="2">The sequence shown here is derived from an EMBL/GenBank/DDBJ whole genome shotgun (WGS) entry which is preliminary data.</text>
</comment>
<reference evidence="3" key="1">
    <citation type="journal article" date="2019" name="Int. J. Syst. Evol. Microbiol.">
        <title>The Global Catalogue of Microorganisms (GCM) 10K type strain sequencing project: providing services to taxonomists for standard genome sequencing and annotation.</title>
        <authorList>
            <consortium name="The Broad Institute Genomics Platform"/>
            <consortium name="The Broad Institute Genome Sequencing Center for Infectious Disease"/>
            <person name="Wu L."/>
            <person name="Ma J."/>
        </authorList>
    </citation>
    <scope>NUCLEOTIDE SEQUENCE [LARGE SCALE GENOMIC DNA]</scope>
    <source>
        <strain evidence="3">CGMCC 1.19062</strain>
    </source>
</reference>
<keyword evidence="1" id="KW-0238">DNA-binding</keyword>
<gene>
    <name evidence="2" type="ORF">ACFSM5_11890</name>
</gene>
<evidence type="ECO:0000256" key="1">
    <source>
        <dbReference type="ARBA" id="ARBA00023125"/>
    </source>
</evidence>
<dbReference type="EMBL" id="JBHUIP010000012">
    <property type="protein sequence ID" value="MFD2263591.1"/>
    <property type="molecule type" value="Genomic_DNA"/>
</dbReference>
<evidence type="ECO:0000313" key="2">
    <source>
        <dbReference type="EMBL" id="MFD2263591.1"/>
    </source>
</evidence>
<evidence type="ECO:0000313" key="3">
    <source>
        <dbReference type="Proteomes" id="UP001597295"/>
    </source>
</evidence>
<dbReference type="Gene3D" id="1.10.10.10">
    <property type="entry name" value="Winged helix-like DNA-binding domain superfamily/Winged helix DNA-binding domain"/>
    <property type="match status" value="1"/>
</dbReference>
<dbReference type="PANTHER" id="PTHR33221">
    <property type="entry name" value="WINGED HELIX-TURN-HELIX TRANSCRIPTIONAL REGULATOR, RRF2 FAMILY"/>
    <property type="match status" value="1"/>
</dbReference>
<dbReference type="Proteomes" id="UP001597295">
    <property type="component" value="Unassembled WGS sequence"/>
</dbReference>
<dbReference type="SUPFAM" id="SSF46785">
    <property type="entry name" value="Winged helix' DNA-binding domain"/>
    <property type="match status" value="1"/>
</dbReference>
<dbReference type="InterPro" id="IPR000944">
    <property type="entry name" value="Tscrpt_reg_Rrf2"/>
</dbReference>
<dbReference type="NCBIfam" id="TIGR00738">
    <property type="entry name" value="rrf2_super"/>
    <property type="match status" value="1"/>
</dbReference>
<protein>
    <submittedName>
        <fullName evidence="2">RrF2 family transcriptional regulator</fullName>
    </submittedName>
</protein>
<name>A0ABW5DSY3_9PROT</name>
<sequence>MRLTTYTDYALRMMMFVAIKGEQLTTIEEVAKSYGISRNHLMKVAQALGAAGFLATVRGRGGGLRLGRPAHLITIGEIARVTEEDMTIVPCFAGSKNDCAITVTCTLKHKLEDALDAFMVVLDQTTLADVCKSSLPLLPRSFAQSAE</sequence>
<dbReference type="PANTHER" id="PTHR33221:SF4">
    <property type="entry name" value="HTH-TYPE TRANSCRIPTIONAL REPRESSOR NSRR"/>
    <property type="match status" value="1"/>
</dbReference>
<keyword evidence="3" id="KW-1185">Reference proteome</keyword>
<dbReference type="InterPro" id="IPR036390">
    <property type="entry name" value="WH_DNA-bd_sf"/>
</dbReference>